<dbReference type="InterPro" id="IPR019777">
    <property type="entry name" value="Form_AcTrfase_GR_CS"/>
</dbReference>
<dbReference type="SUPFAM" id="SSF51998">
    <property type="entry name" value="PFL-like glycyl radical enzymes"/>
    <property type="match status" value="1"/>
</dbReference>
<dbReference type="PROSITE" id="PS00850">
    <property type="entry name" value="GLY_RADICAL_1"/>
    <property type="match status" value="1"/>
</dbReference>
<gene>
    <name evidence="6" type="primary">pflD</name>
    <name evidence="6" type="ORF">PATL70BA_2395</name>
</gene>
<dbReference type="GO" id="GO:0016829">
    <property type="term" value="F:lyase activity"/>
    <property type="evidence" value="ECO:0007669"/>
    <property type="project" value="UniProtKB-KW"/>
</dbReference>
<dbReference type="PROSITE" id="PS51554">
    <property type="entry name" value="PFL"/>
    <property type="match status" value="1"/>
</dbReference>
<dbReference type="Proteomes" id="UP000279029">
    <property type="component" value="Chromosome"/>
</dbReference>
<dbReference type="EMBL" id="LR130778">
    <property type="protein sequence ID" value="VDN48290.1"/>
    <property type="molecule type" value="Genomic_DNA"/>
</dbReference>
<dbReference type="NCBIfam" id="TIGR01774">
    <property type="entry name" value="PFL2-3"/>
    <property type="match status" value="1"/>
</dbReference>
<organism evidence="6 7">
    <name type="scientific">Petrocella atlantisensis</name>
    <dbReference type="NCBI Taxonomy" id="2173034"/>
    <lineage>
        <taxon>Bacteria</taxon>
        <taxon>Bacillati</taxon>
        <taxon>Bacillota</taxon>
        <taxon>Clostridia</taxon>
        <taxon>Lachnospirales</taxon>
        <taxon>Vallitaleaceae</taxon>
        <taxon>Petrocella</taxon>
    </lineage>
</organism>
<dbReference type="PANTHER" id="PTHR43641:SF3">
    <property type="entry name" value="DEHYDRATASE PFLD-RELATED"/>
    <property type="match status" value="1"/>
</dbReference>
<keyword evidence="7" id="KW-1185">Reference proteome</keyword>
<evidence type="ECO:0000259" key="5">
    <source>
        <dbReference type="PROSITE" id="PS51554"/>
    </source>
</evidence>
<dbReference type="PANTHER" id="PTHR43641">
    <property type="entry name" value="FORMATE ACETYLTRANSFERASE 3-RELATED"/>
    <property type="match status" value="1"/>
</dbReference>
<name>A0A3P7P402_9FIRM</name>
<protein>
    <submittedName>
        <fullName evidence="6">Putative formate acetyltransferase 2 (Pyruvate formate lyase II)</fullName>
    </submittedName>
</protein>
<dbReference type="Pfam" id="PF01228">
    <property type="entry name" value="Gly_radical"/>
    <property type="match status" value="1"/>
</dbReference>
<reference evidence="6 7" key="1">
    <citation type="submission" date="2018-09" db="EMBL/GenBank/DDBJ databases">
        <authorList>
            <person name="Postec A."/>
        </authorList>
    </citation>
    <scope>NUCLEOTIDE SEQUENCE [LARGE SCALE GENOMIC DNA]</scope>
    <source>
        <strain evidence="6">70B-A</strain>
    </source>
</reference>
<feature type="modified residue" description="Glycine radical" evidence="3">
    <location>
        <position position="770"/>
    </location>
</feature>
<dbReference type="GO" id="GO:0005829">
    <property type="term" value="C:cytosol"/>
    <property type="evidence" value="ECO:0007669"/>
    <property type="project" value="TreeGrafter"/>
</dbReference>
<keyword evidence="6" id="KW-0670">Pyruvate</keyword>
<dbReference type="Pfam" id="PF02901">
    <property type="entry name" value="PFL-like"/>
    <property type="match status" value="1"/>
</dbReference>
<evidence type="ECO:0000256" key="2">
    <source>
        <dbReference type="ARBA" id="ARBA00023239"/>
    </source>
</evidence>
<feature type="domain" description="PFL" evidence="5">
    <location>
        <begin position="19"/>
        <end position="666"/>
    </location>
</feature>
<dbReference type="GO" id="GO:0016740">
    <property type="term" value="F:transferase activity"/>
    <property type="evidence" value="ECO:0007669"/>
    <property type="project" value="UniProtKB-KW"/>
</dbReference>
<accession>A0A3P7P402</accession>
<evidence type="ECO:0000256" key="1">
    <source>
        <dbReference type="ARBA" id="ARBA00022818"/>
    </source>
</evidence>
<dbReference type="InterPro" id="IPR004184">
    <property type="entry name" value="PFL_dom"/>
</dbReference>
<sequence length="796" mass="88948">MRKNLKADILEISKLKSTDRIKRLKEKTLNEPRYLSLEQAKIITECYQQNAHLPRILQRAKSLESALENISIYIDADELIVGNRTPGIRSGVVSPEAGISWIDDELSTLDSRPQDKFFVRPEDVSVFREEILPFWKGKSLEDMIKHRIGNDISEIKKVAKINQTDHAQGHICPNTEDWLKLGPSGLKTIANTHLKNASTEHKAFYESVVITLSAAQIFMKRYGTLAEQMSKGTDDILVKDNLKEIGRICFKLAEDAPSTFREAIQSLWFLYVILQMESNASSFSPGRADQYLYPYLMHDLTNNIINMPEALEVLEALWLKFNQIVYLRNSNSAKYFAGFPIGFNIACGGQTQDGEDASNALSYLFLKAQEHILLPQPNLSARLFKGSAPEFVYECSRVIGMGSGMPQIFNDESIIPALMRQGIKQDDATNYAIVGCVELTTHGNNLGWSDAAMFNLVKALELTLNNGICLQTGKQLGIATGYLTDYKTYHDLEEAYKKQLDYFIDRMITTCDVVDRMHAEFLPSPFLSSVIDGCLEKGIDVTAGGALYNLSGIQAIQVANLADSLATIKHMIYDDKSLEASELLQALQTNYEGNDILRQYIINRIPKYGNDVSWVDHIGNQWVEYFSNKLSTYENARGGPYHTGLYTVSAHIPMGQNVGASADGRLSKDPLADGGMSAMYGRDKQGPTALLKSVSRINSIYGSNGTLLNMKFLPDFFKTDEGIKKFSSMLMTIVHLNISHVQFNVLRKEDLLSAQKNPDAFKGLTVRVAGYTAYFVDLATDLQDEIIARTSYGDVS</sequence>
<dbReference type="RefSeq" id="WP_125137441.1">
    <property type="nucleotide sequence ID" value="NZ_LR130778.1"/>
</dbReference>
<dbReference type="PROSITE" id="PS51149">
    <property type="entry name" value="GLY_RADICAL_2"/>
    <property type="match status" value="1"/>
</dbReference>
<evidence type="ECO:0000256" key="3">
    <source>
        <dbReference type="PROSITE-ProRule" id="PRU00493"/>
    </source>
</evidence>
<evidence type="ECO:0000313" key="7">
    <source>
        <dbReference type="Proteomes" id="UP000279029"/>
    </source>
</evidence>
<dbReference type="KEGG" id="cbar:PATL70BA_2395"/>
<keyword evidence="1 3" id="KW-0556">Organic radical</keyword>
<keyword evidence="2 6" id="KW-0456">Lyase</keyword>
<dbReference type="InterPro" id="IPR051215">
    <property type="entry name" value="GRE"/>
</dbReference>
<dbReference type="InterPro" id="IPR010098">
    <property type="entry name" value="PFL2/GDeHydtase_fam"/>
</dbReference>
<evidence type="ECO:0000313" key="6">
    <source>
        <dbReference type="EMBL" id="VDN48290.1"/>
    </source>
</evidence>
<evidence type="ECO:0000259" key="4">
    <source>
        <dbReference type="PROSITE" id="PS51149"/>
    </source>
</evidence>
<dbReference type="AlphaFoldDB" id="A0A3P7P402"/>
<keyword evidence="6" id="KW-0808">Transferase</keyword>
<dbReference type="OrthoDB" id="9803969at2"/>
<dbReference type="Gene3D" id="3.20.70.20">
    <property type="match status" value="1"/>
</dbReference>
<dbReference type="InterPro" id="IPR001150">
    <property type="entry name" value="Gly_radical"/>
</dbReference>
<proteinExistence type="predicted"/>
<feature type="domain" description="Glycine radical" evidence="4">
    <location>
        <begin position="674"/>
        <end position="795"/>
    </location>
</feature>